<evidence type="ECO:0000313" key="2">
    <source>
        <dbReference type="Proteomes" id="UP000805193"/>
    </source>
</evidence>
<comment type="caution">
    <text evidence="1">The sequence shown here is derived from an EMBL/GenBank/DDBJ whole genome shotgun (WGS) entry which is preliminary data.</text>
</comment>
<evidence type="ECO:0000313" key="1">
    <source>
        <dbReference type="EMBL" id="KAG0420511.1"/>
    </source>
</evidence>
<dbReference type="Proteomes" id="UP000805193">
    <property type="component" value="Unassembled WGS sequence"/>
</dbReference>
<reference evidence="1 2" key="1">
    <citation type="journal article" date="2020" name="Cell">
        <title>Large-Scale Comparative Analyses of Tick Genomes Elucidate Their Genetic Diversity and Vector Capacities.</title>
        <authorList>
            <consortium name="Tick Genome and Microbiome Consortium (TIGMIC)"/>
            <person name="Jia N."/>
            <person name="Wang J."/>
            <person name="Shi W."/>
            <person name="Du L."/>
            <person name="Sun Y."/>
            <person name="Zhan W."/>
            <person name="Jiang J.F."/>
            <person name="Wang Q."/>
            <person name="Zhang B."/>
            <person name="Ji P."/>
            <person name="Bell-Sakyi L."/>
            <person name="Cui X.M."/>
            <person name="Yuan T.T."/>
            <person name="Jiang B.G."/>
            <person name="Yang W.F."/>
            <person name="Lam T.T."/>
            <person name="Chang Q.C."/>
            <person name="Ding S.J."/>
            <person name="Wang X.J."/>
            <person name="Zhu J.G."/>
            <person name="Ruan X.D."/>
            <person name="Zhao L."/>
            <person name="Wei J.T."/>
            <person name="Ye R.Z."/>
            <person name="Que T.C."/>
            <person name="Du C.H."/>
            <person name="Zhou Y.H."/>
            <person name="Cheng J.X."/>
            <person name="Dai P.F."/>
            <person name="Guo W.B."/>
            <person name="Han X.H."/>
            <person name="Huang E.J."/>
            <person name="Li L.F."/>
            <person name="Wei W."/>
            <person name="Gao Y.C."/>
            <person name="Liu J.Z."/>
            <person name="Shao H.Z."/>
            <person name="Wang X."/>
            <person name="Wang C.C."/>
            <person name="Yang T.C."/>
            <person name="Huo Q.B."/>
            <person name="Li W."/>
            <person name="Chen H.Y."/>
            <person name="Chen S.E."/>
            <person name="Zhou L.G."/>
            <person name="Ni X.B."/>
            <person name="Tian J.H."/>
            <person name="Sheng Y."/>
            <person name="Liu T."/>
            <person name="Pan Y.S."/>
            <person name="Xia L.Y."/>
            <person name="Li J."/>
            <person name="Zhao F."/>
            <person name="Cao W.C."/>
        </authorList>
    </citation>
    <scope>NUCLEOTIDE SEQUENCE [LARGE SCALE GENOMIC DNA]</scope>
    <source>
        <strain evidence="1">Iper-2018</strain>
    </source>
</reference>
<accession>A0AC60PIV4</accession>
<organism evidence="1 2">
    <name type="scientific">Ixodes persulcatus</name>
    <name type="common">Taiga tick</name>
    <dbReference type="NCBI Taxonomy" id="34615"/>
    <lineage>
        <taxon>Eukaryota</taxon>
        <taxon>Metazoa</taxon>
        <taxon>Ecdysozoa</taxon>
        <taxon>Arthropoda</taxon>
        <taxon>Chelicerata</taxon>
        <taxon>Arachnida</taxon>
        <taxon>Acari</taxon>
        <taxon>Parasitiformes</taxon>
        <taxon>Ixodida</taxon>
        <taxon>Ixodoidea</taxon>
        <taxon>Ixodidae</taxon>
        <taxon>Ixodinae</taxon>
        <taxon>Ixodes</taxon>
    </lineage>
</organism>
<sequence>MPRPTAKMDGLDVDLAGAGEKPRLAHYRVAPLSCDAVNSLRDASLNGEGFASERGRRESPLGFTLRWTAGEATSRESSVINVALYWLRRLVESAALHAKDGLVAFSEERDDTGSDSPWPIFKNVVCGVAVTALGALTLGAFLTSKS</sequence>
<name>A0AC60PIV4_IXOPE</name>
<dbReference type="EMBL" id="JABSTQ010010499">
    <property type="protein sequence ID" value="KAG0420511.1"/>
    <property type="molecule type" value="Genomic_DNA"/>
</dbReference>
<gene>
    <name evidence="1" type="ORF">HPB47_003448</name>
</gene>
<protein>
    <submittedName>
        <fullName evidence="1">Uncharacterized protein</fullName>
    </submittedName>
</protein>
<proteinExistence type="predicted"/>
<keyword evidence="2" id="KW-1185">Reference proteome</keyword>